<evidence type="ECO:0000256" key="5">
    <source>
        <dbReference type="ARBA" id="ARBA00022857"/>
    </source>
</evidence>
<evidence type="ECO:0000256" key="3">
    <source>
        <dbReference type="ARBA" id="ARBA00022630"/>
    </source>
</evidence>
<dbReference type="PANTHER" id="PTHR43673:SF2">
    <property type="entry name" value="NITROREDUCTASE"/>
    <property type="match status" value="1"/>
</dbReference>
<dbReference type="SUPFAM" id="SSF55469">
    <property type="entry name" value="FMN-dependent nitroreductase-like"/>
    <property type="match status" value="1"/>
</dbReference>
<proteinExistence type="inferred from homology"/>
<name>A0A139SQ71_9BACT</name>
<protein>
    <submittedName>
        <fullName evidence="8">NAD(P)H-dependent oxidoreductase</fullName>
    </submittedName>
</protein>
<dbReference type="STRING" id="1548208.AXK12_03105"/>
<gene>
    <name evidence="8" type="ORF">AXK12_03105</name>
</gene>
<dbReference type="InterPro" id="IPR029479">
    <property type="entry name" value="Nitroreductase"/>
</dbReference>
<comment type="cofactor">
    <cofactor evidence="1">
        <name>FMN</name>
        <dbReference type="ChEBI" id="CHEBI:58210"/>
    </cofactor>
</comment>
<evidence type="ECO:0000256" key="6">
    <source>
        <dbReference type="ARBA" id="ARBA00023002"/>
    </source>
</evidence>
<comment type="similarity">
    <text evidence="2">Belongs to the nitroreductase family.</text>
</comment>
<evidence type="ECO:0000259" key="7">
    <source>
        <dbReference type="Pfam" id="PF00881"/>
    </source>
</evidence>
<dbReference type="Proteomes" id="UP000071392">
    <property type="component" value="Unassembled WGS sequence"/>
</dbReference>
<dbReference type="EMBL" id="LSZP01000021">
    <property type="protein sequence ID" value="KXU36611.1"/>
    <property type="molecule type" value="Genomic_DNA"/>
</dbReference>
<keyword evidence="3" id="KW-0285">Flavoprotein</keyword>
<keyword evidence="4" id="KW-0288">FMN</keyword>
<accession>A0A139SQ71</accession>
<dbReference type="RefSeq" id="WP_068711198.1">
    <property type="nucleotide sequence ID" value="NZ_LSZP01000021.1"/>
</dbReference>
<sequence>MLQAPALSSESLLSALNWRYAVKRFDPARKIAPELWSALEESLVLTPSSYGLQPWHFIVVTDAEKKAALREAAYGQSQVSDCSHFLVFAVRREFGADYVEQHLARACELLGVTRESLAGFGKMLNGAIEGARASDSLHSWQSHQVYIALGNFLTSAALLGVDTCPLEGLSKDKVDEVLGLTGSGYRVQVCCAAGYRAADDRYAERPKLRLPKETLFTHV</sequence>
<evidence type="ECO:0000256" key="1">
    <source>
        <dbReference type="ARBA" id="ARBA00001917"/>
    </source>
</evidence>
<dbReference type="OrthoDB" id="9809288at2"/>
<keyword evidence="9" id="KW-1185">Reference proteome</keyword>
<organism evidence="8 9">
    <name type="scientific">Cephaloticoccus capnophilus</name>
    <dbReference type="NCBI Taxonomy" id="1548208"/>
    <lineage>
        <taxon>Bacteria</taxon>
        <taxon>Pseudomonadati</taxon>
        <taxon>Verrucomicrobiota</taxon>
        <taxon>Opitutia</taxon>
        <taxon>Opitutales</taxon>
        <taxon>Opitutaceae</taxon>
        <taxon>Cephaloticoccus</taxon>
    </lineage>
</organism>
<dbReference type="InterPro" id="IPR033878">
    <property type="entry name" value="NfsB-like"/>
</dbReference>
<keyword evidence="5" id="KW-0521">NADP</keyword>
<evidence type="ECO:0000313" key="9">
    <source>
        <dbReference type="Proteomes" id="UP000071392"/>
    </source>
</evidence>
<dbReference type="Pfam" id="PF00881">
    <property type="entry name" value="Nitroreductase"/>
    <property type="match status" value="1"/>
</dbReference>
<comment type="caution">
    <text evidence="8">The sequence shown here is derived from an EMBL/GenBank/DDBJ whole genome shotgun (WGS) entry which is preliminary data.</text>
</comment>
<feature type="domain" description="Nitroreductase" evidence="7">
    <location>
        <begin position="17"/>
        <end position="195"/>
    </location>
</feature>
<dbReference type="Gene3D" id="3.40.109.10">
    <property type="entry name" value="NADH Oxidase"/>
    <property type="match status" value="1"/>
</dbReference>
<keyword evidence="6" id="KW-0560">Oxidoreductase</keyword>
<dbReference type="AlphaFoldDB" id="A0A139SQ71"/>
<dbReference type="InterPro" id="IPR000415">
    <property type="entry name" value="Nitroreductase-like"/>
</dbReference>
<dbReference type="PANTHER" id="PTHR43673">
    <property type="entry name" value="NAD(P)H NITROREDUCTASE YDGI-RELATED"/>
    <property type="match status" value="1"/>
</dbReference>
<evidence type="ECO:0000313" key="8">
    <source>
        <dbReference type="EMBL" id="KXU36611.1"/>
    </source>
</evidence>
<evidence type="ECO:0000256" key="4">
    <source>
        <dbReference type="ARBA" id="ARBA00022643"/>
    </source>
</evidence>
<evidence type="ECO:0000256" key="2">
    <source>
        <dbReference type="ARBA" id="ARBA00007118"/>
    </source>
</evidence>
<dbReference type="GO" id="GO:0016491">
    <property type="term" value="F:oxidoreductase activity"/>
    <property type="evidence" value="ECO:0007669"/>
    <property type="project" value="UniProtKB-KW"/>
</dbReference>
<reference evidence="8 9" key="1">
    <citation type="submission" date="2016-02" db="EMBL/GenBank/DDBJ databases">
        <authorList>
            <person name="Wen L."/>
            <person name="He K."/>
            <person name="Yang H."/>
        </authorList>
    </citation>
    <scope>NUCLEOTIDE SEQUENCE [LARGE SCALE GENOMIC DNA]</scope>
    <source>
        <strain evidence="8 9">CV41</strain>
    </source>
</reference>
<dbReference type="CDD" id="cd02149">
    <property type="entry name" value="NfsB-like"/>
    <property type="match status" value="1"/>
</dbReference>